<organism evidence="2 3">
    <name type="scientific">Tigriopus californicus</name>
    <name type="common">Marine copepod</name>
    <dbReference type="NCBI Taxonomy" id="6832"/>
    <lineage>
        <taxon>Eukaryota</taxon>
        <taxon>Metazoa</taxon>
        <taxon>Ecdysozoa</taxon>
        <taxon>Arthropoda</taxon>
        <taxon>Crustacea</taxon>
        <taxon>Multicrustacea</taxon>
        <taxon>Hexanauplia</taxon>
        <taxon>Copepoda</taxon>
        <taxon>Harpacticoida</taxon>
        <taxon>Harpacticidae</taxon>
        <taxon>Tigriopus</taxon>
    </lineage>
</organism>
<dbReference type="InterPro" id="IPR011990">
    <property type="entry name" value="TPR-like_helical_dom_sf"/>
</dbReference>
<proteinExistence type="predicted"/>
<evidence type="ECO:0000313" key="2">
    <source>
        <dbReference type="EMBL" id="TRY78839.1"/>
    </source>
</evidence>
<name>A0A553PME1_TIGCA</name>
<reference evidence="2 3" key="1">
    <citation type="journal article" date="2018" name="Nat. Ecol. Evol.">
        <title>Genomic signatures of mitonuclear coevolution across populations of Tigriopus californicus.</title>
        <authorList>
            <person name="Barreto F.S."/>
            <person name="Watson E.T."/>
            <person name="Lima T.G."/>
            <person name="Willett C.S."/>
            <person name="Edmands S."/>
            <person name="Li W."/>
            <person name="Burton R.S."/>
        </authorList>
    </citation>
    <scope>NUCLEOTIDE SEQUENCE [LARGE SCALE GENOMIC DNA]</scope>
    <source>
        <strain evidence="2 3">San Diego</strain>
    </source>
</reference>
<feature type="region of interest" description="Disordered" evidence="1">
    <location>
        <begin position="28"/>
        <end position="48"/>
    </location>
</feature>
<evidence type="ECO:0000256" key="1">
    <source>
        <dbReference type="SAM" id="MobiDB-lite"/>
    </source>
</evidence>
<dbReference type="Gene3D" id="1.25.40.10">
    <property type="entry name" value="Tetratricopeptide repeat domain"/>
    <property type="match status" value="1"/>
</dbReference>
<keyword evidence="3" id="KW-1185">Reference proteome</keyword>
<accession>A0A553PME1</accession>
<evidence type="ECO:0000313" key="3">
    <source>
        <dbReference type="Proteomes" id="UP000318571"/>
    </source>
</evidence>
<dbReference type="Proteomes" id="UP000318571">
    <property type="component" value="Chromosome 11"/>
</dbReference>
<dbReference type="AlphaFoldDB" id="A0A553PME1"/>
<dbReference type="EMBL" id="VCGU01000003">
    <property type="protein sequence ID" value="TRY78839.1"/>
    <property type="molecule type" value="Genomic_DNA"/>
</dbReference>
<comment type="caution">
    <text evidence="2">The sequence shown here is derived from an EMBL/GenBank/DDBJ whole genome shotgun (WGS) entry which is preliminary data.</text>
</comment>
<sequence length="401" mass="46467">MWLCRTPRSGWVSPLRLAGLSARPERRPAWLMPARSQGTSQRSPVPPPTASAFDYLSKALKKNSGRGQEDPDWPSILEQLLDGRRMYDRVETDEPIHPLLKVRKPVINAPKVKVSTAKTVFPQSVTPYNCEVFILKCCLKLEDLDAAMSYFTFLEEQGTNINSSHLLILIRIISRLDHDIPDQYHDRVMALIDPAENLLFKARIAGETDMWYYLSTLANSRAWQQAHQTALTHLKPTSFRSSSLETVNHLVRRLLEENRWDEALTLVRSPLFHQGLVSLHQKIPDSVDEVQSNVWVKLIKFCQIDHDHTKLEELFHIMREIDYFVAERVFRSFQLFYRNQTKYTISLVSVNKRGYCRQSKQQLPEFNLTPKEHEQLKSAVTNKVLKKSDAFQISDPKEMNQ</sequence>
<gene>
    <name evidence="2" type="ORF">TCAL_06759</name>
</gene>
<protein>
    <submittedName>
        <fullName evidence="2">Uncharacterized protein</fullName>
    </submittedName>
</protein>